<name>A0A0G3BQN2_9BURK</name>
<dbReference type="InterPro" id="IPR011989">
    <property type="entry name" value="ARM-like"/>
</dbReference>
<sequence>MSSPIVLVVEQHAEDAVALFNARSALIQAPHVKLHHLARLDERLAAHLDGLKVAGDLGSRLALRALERPGSGEMFVATATALTEQHHGALQKLLAVVETEAAARAGLAGAFGWVSAFQLRDIAASLLASSHPFQRHLGLVACALHRVDPGAPMEAALTDPNASLRAQALRIAGELGRVDLRERCLLALADPHDGCRFQAARSALLLGDRRAAVTALEGSALSPGPRQRPALRVLLKAVAPDHARALLTRLTESGAHPRVLVDAIATSGDVHYAPWLLEQMQDPRLARLCGEAFCTLTGLDLAALDFDTPPPENLATGPNDEPDDTDVALDEDDGLAWPDADKLNAWWQTKGQQTLCNAPTFIGKPPTSSHCLDVLKTGFQRQRIAAAQHRCLIEPGTALFNTSAPARRQQRLLAAL</sequence>
<organism evidence="1 2">
    <name type="scientific">Caldimonas brevitalea</name>
    <dbReference type="NCBI Taxonomy" id="413882"/>
    <lineage>
        <taxon>Bacteria</taxon>
        <taxon>Pseudomonadati</taxon>
        <taxon>Pseudomonadota</taxon>
        <taxon>Betaproteobacteria</taxon>
        <taxon>Burkholderiales</taxon>
        <taxon>Sphaerotilaceae</taxon>
        <taxon>Caldimonas</taxon>
    </lineage>
</organism>
<evidence type="ECO:0008006" key="3">
    <source>
        <dbReference type="Google" id="ProtNLM"/>
    </source>
</evidence>
<dbReference type="NCBIfam" id="TIGR02270">
    <property type="entry name" value="TIGR02270 family protein"/>
    <property type="match status" value="1"/>
</dbReference>
<reference evidence="1 2" key="1">
    <citation type="submission" date="2015-05" db="EMBL/GenBank/DDBJ databases">
        <authorList>
            <person name="Tang B."/>
            <person name="Yu Y."/>
        </authorList>
    </citation>
    <scope>NUCLEOTIDE SEQUENCE [LARGE SCALE GENOMIC DNA]</scope>
    <source>
        <strain evidence="1 2">DSM 7029</strain>
    </source>
</reference>
<dbReference type="InterPro" id="IPR016024">
    <property type="entry name" value="ARM-type_fold"/>
</dbReference>
<dbReference type="STRING" id="413882.AAW51_3000"/>
<evidence type="ECO:0000313" key="1">
    <source>
        <dbReference type="EMBL" id="AKJ29691.1"/>
    </source>
</evidence>
<accession>A0A0G3BQN2</accession>
<dbReference type="RefSeq" id="WP_047195244.1">
    <property type="nucleotide sequence ID" value="NZ_CP011371.1"/>
</dbReference>
<dbReference type="KEGG" id="pbh:AAW51_3000"/>
<dbReference type="OrthoDB" id="8089803at2"/>
<keyword evidence="2" id="KW-1185">Reference proteome</keyword>
<evidence type="ECO:0000313" key="2">
    <source>
        <dbReference type="Proteomes" id="UP000035352"/>
    </source>
</evidence>
<dbReference type="EMBL" id="CP011371">
    <property type="protein sequence ID" value="AKJ29691.1"/>
    <property type="molecule type" value="Genomic_DNA"/>
</dbReference>
<protein>
    <recommendedName>
        <fullName evidence="3">TIGR02270 family protein</fullName>
    </recommendedName>
</protein>
<gene>
    <name evidence="1" type="ORF">AAW51_3000</name>
</gene>
<dbReference type="Gene3D" id="1.25.10.10">
    <property type="entry name" value="Leucine-rich Repeat Variant"/>
    <property type="match status" value="1"/>
</dbReference>
<dbReference type="SUPFAM" id="SSF48371">
    <property type="entry name" value="ARM repeat"/>
    <property type="match status" value="1"/>
</dbReference>
<dbReference type="Proteomes" id="UP000035352">
    <property type="component" value="Chromosome"/>
</dbReference>
<dbReference type="InterPro" id="IPR011959">
    <property type="entry name" value="CHP02270"/>
</dbReference>
<dbReference type="AlphaFoldDB" id="A0A0G3BQN2"/>
<proteinExistence type="predicted"/>